<organism evidence="1 2">
    <name type="scientific">Flavobacterium ginsengiterrae</name>
    <dbReference type="NCBI Taxonomy" id="871695"/>
    <lineage>
        <taxon>Bacteria</taxon>
        <taxon>Pseudomonadati</taxon>
        <taxon>Bacteroidota</taxon>
        <taxon>Flavobacteriia</taxon>
        <taxon>Flavobacteriales</taxon>
        <taxon>Flavobacteriaceae</taxon>
        <taxon>Flavobacterium</taxon>
    </lineage>
</organism>
<dbReference type="Proteomes" id="UP001500748">
    <property type="component" value="Unassembled WGS sequence"/>
</dbReference>
<name>A0ABP7GNE1_9FLAO</name>
<proteinExistence type="predicted"/>
<dbReference type="SUPFAM" id="SSF55331">
    <property type="entry name" value="Tautomerase/MIF"/>
    <property type="match status" value="1"/>
</dbReference>
<reference evidence="2" key="1">
    <citation type="journal article" date="2019" name="Int. J. Syst. Evol. Microbiol.">
        <title>The Global Catalogue of Microorganisms (GCM) 10K type strain sequencing project: providing services to taxonomists for standard genome sequencing and annotation.</title>
        <authorList>
            <consortium name="The Broad Institute Genomics Platform"/>
            <consortium name="The Broad Institute Genome Sequencing Center for Infectious Disease"/>
            <person name="Wu L."/>
            <person name="Ma J."/>
        </authorList>
    </citation>
    <scope>NUCLEOTIDE SEQUENCE [LARGE SCALE GENOMIC DNA]</scope>
    <source>
        <strain evidence="2">JCM 17337</strain>
    </source>
</reference>
<evidence type="ECO:0008006" key="3">
    <source>
        <dbReference type="Google" id="ProtNLM"/>
    </source>
</evidence>
<dbReference type="InterPro" id="IPR014347">
    <property type="entry name" value="Tautomerase/MIF_sf"/>
</dbReference>
<dbReference type="PANTHER" id="PTHR37950">
    <property type="entry name" value="4-HYDROXYPHENYLACETATE CATABOLISM PROTEIN"/>
    <property type="match status" value="1"/>
</dbReference>
<dbReference type="CDD" id="cd00580">
    <property type="entry name" value="CHMI"/>
    <property type="match status" value="1"/>
</dbReference>
<dbReference type="EMBL" id="BAABDU010000004">
    <property type="protein sequence ID" value="GAA3768576.1"/>
    <property type="molecule type" value="Genomic_DNA"/>
</dbReference>
<evidence type="ECO:0000313" key="2">
    <source>
        <dbReference type="Proteomes" id="UP001500748"/>
    </source>
</evidence>
<sequence length="129" mass="14828">MLFHNFVTATLKLKIMPHFIIDCSENVIRLKSADEIMQDVFDSALSTNLFTASEIKVRINPFSYYNNGDSLDDFVHVFSYIMEGRNDEQKAALSKVIVTNLNKILPNVPVISINIQEFEKSNYFNKTMI</sequence>
<dbReference type="Pfam" id="PF02962">
    <property type="entry name" value="CHMI"/>
    <property type="match status" value="1"/>
</dbReference>
<gene>
    <name evidence="1" type="ORF">GCM10022423_22190</name>
</gene>
<comment type="caution">
    <text evidence="1">The sequence shown here is derived from an EMBL/GenBank/DDBJ whole genome shotgun (WGS) entry which is preliminary data.</text>
</comment>
<evidence type="ECO:0000313" key="1">
    <source>
        <dbReference type="EMBL" id="GAA3768576.1"/>
    </source>
</evidence>
<dbReference type="PANTHER" id="PTHR37950:SF1">
    <property type="entry name" value="4-HYDROXYPHENYLACETATE CATABOLISM PROTEIN"/>
    <property type="match status" value="1"/>
</dbReference>
<dbReference type="InterPro" id="IPR004220">
    <property type="entry name" value="5-COMe_2-OHmuconate_Isoase"/>
</dbReference>
<dbReference type="Gene3D" id="3.30.429.10">
    <property type="entry name" value="Macrophage Migration Inhibitory Factor"/>
    <property type="match status" value="1"/>
</dbReference>
<protein>
    <recommendedName>
        <fullName evidence="3">5-carboxymethyl-2-hydroxymuconate isomerase</fullName>
    </recommendedName>
</protein>
<accession>A0ABP7GNE1</accession>
<keyword evidence="2" id="KW-1185">Reference proteome</keyword>